<dbReference type="NCBIfam" id="TIGR00857">
    <property type="entry name" value="pyrC_multi"/>
    <property type="match status" value="1"/>
</dbReference>
<accession>A0A327L2W8</accession>
<dbReference type="Proteomes" id="UP000249130">
    <property type="component" value="Unassembled WGS sequence"/>
</dbReference>
<organism evidence="9 10">
    <name type="scientific">Rhodoplanes roseus</name>
    <dbReference type="NCBI Taxonomy" id="29409"/>
    <lineage>
        <taxon>Bacteria</taxon>
        <taxon>Pseudomonadati</taxon>
        <taxon>Pseudomonadota</taxon>
        <taxon>Alphaproteobacteria</taxon>
        <taxon>Hyphomicrobiales</taxon>
        <taxon>Nitrobacteraceae</taxon>
        <taxon>Rhodoplanes</taxon>
    </lineage>
</organism>
<proteinExistence type="inferred from homology"/>
<evidence type="ECO:0000313" key="9">
    <source>
        <dbReference type="EMBL" id="RAI45440.1"/>
    </source>
</evidence>
<dbReference type="InterPro" id="IPR002195">
    <property type="entry name" value="Dihydroorotase_CS"/>
</dbReference>
<dbReference type="InterPro" id="IPR050138">
    <property type="entry name" value="DHOase/Allantoinase_Hydrolase"/>
</dbReference>
<evidence type="ECO:0000256" key="6">
    <source>
        <dbReference type="ARBA" id="ARBA00022801"/>
    </source>
</evidence>
<keyword evidence="6" id="KW-0378">Hydrolase</keyword>
<comment type="similarity">
    <text evidence="4">Belongs to the metallo-dependent hydrolases superfamily. DHOase family. Class I DHOase subfamily.</text>
</comment>
<dbReference type="InterPro" id="IPR006680">
    <property type="entry name" value="Amidohydro-rel"/>
</dbReference>
<sequence>MVGAAQRSGRAARVRGDRGLRRHRDGGRTHRGRARQGHDLRHRRPGARGAGDDGVAAPPERRPVHRRHRHRRDRAVTPGPDRTVDLLITGGLVVSPEGTIAADIAVDRGRIVALGASDLLPPARETIYAAGLHVIPGAIDVHVHFREPGFSHKETWTSATRAAAVGGVTTVFDMPNTDPPTASVAAIEQKHDIAQRQAIVDFGLYGLIGEGNLDQLESMAAAGAVSFKLYMGSENPLVPCPSDGAIVEAFEILARLGIRCTVHAENTPLLTWRGDRLRAAGRTDAAAHLEQHIDLAAVEAVSRAGIFAEWTGAKIHIAHESTRRSLPHIRFARQRGVDMTVETCPHYLLLSTDDGARLGDNFMRVKPPVREAGHAAPLWAALLDGTIDILSTDHAPHLRAEKTRPVIWDCAPGFPGVETSMLLMLAEISRGRLTLEHYVRMACEAPAKAFGLYPRKGALRVGADADIVLVDMTRTGRITAADLHSIGNATPFEGFALCGMPVRTLVRGATVALDGQPVGTLGWGRAVTPRRG</sequence>
<comment type="caution">
    <text evidence="9">The sequence shown here is derived from an EMBL/GenBank/DDBJ whole genome shotgun (WGS) entry which is preliminary data.</text>
</comment>
<dbReference type="GO" id="GO:0005737">
    <property type="term" value="C:cytoplasm"/>
    <property type="evidence" value="ECO:0007669"/>
    <property type="project" value="TreeGrafter"/>
</dbReference>
<dbReference type="InterPro" id="IPR011059">
    <property type="entry name" value="Metal-dep_hydrolase_composite"/>
</dbReference>
<dbReference type="GO" id="GO:0004038">
    <property type="term" value="F:allantoinase activity"/>
    <property type="evidence" value="ECO:0007669"/>
    <property type="project" value="TreeGrafter"/>
</dbReference>
<dbReference type="Gene3D" id="2.30.40.10">
    <property type="entry name" value="Urease, subunit C, domain 1"/>
    <property type="match status" value="1"/>
</dbReference>
<keyword evidence="10" id="KW-1185">Reference proteome</keyword>
<comment type="cofactor">
    <cofactor evidence="1">
        <name>Zn(2+)</name>
        <dbReference type="ChEBI" id="CHEBI:29105"/>
    </cofactor>
</comment>
<dbReference type="FunFam" id="3.20.20.140:FF:000174">
    <property type="entry name" value="Dihydropyrimidinase-related protein 2"/>
    <property type="match status" value="1"/>
</dbReference>
<dbReference type="PROSITE" id="PS00482">
    <property type="entry name" value="DIHYDROOROTASE_1"/>
    <property type="match status" value="1"/>
</dbReference>
<feature type="domain" description="Amidohydrolase-related" evidence="8">
    <location>
        <begin position="134"/>
        <end position="510"/>
    </location>
</feature>
<evidence type="ECO:0000256" key="7">
    <source>
        <dbReference type="SAM" id="MobiDB-lite"/>
    </source>
</evidence>
<evidence type="ECO:0000313" key="10">
    <source>
        <dbReference type="Proteomes" id="UP000249130"/>
    </source>
</evidence>
<dbReference type="AlphaFoldDB" id="A0A327L2W8"/>
<dbReference type="Gene3D" id="3.20.20.140">
    <property type="entry name" value="Metal-dependent hydrolases"/>
    <property type="match status" value="1"/>
</dbReference>
<dbReference type="GO" id="GO:0006145">
    <property type="term" value="P:purine nucleobase catabolic process"/>
    <property type="evidence" value="ECO:0007669"/>
    <property type="project" value="TreeGrafter"/>
</dbReference>
<dbReference type="EMBL" id="NPEX01000016">
    <property type="protein sequence ID" value="RAI45440.1"/>
    <property type="molecule type" value="Genomic_DNA"/>
</dbReference>
<comment type="function">
    <text evidence="2">Catalyzes the reversible cyclization of carbamoyl aspartate to dihydroorotate.</text>
</comment>
<evidence type="ECO:0000256" key="2">
    <source>
        <dbReference type="ARBA" id="ARBA00002368"/>
    </source>
</evidence>
<dbReference type="PANTHER" id="PTHR43668">
    <property type="entry name" value="ALLANTOINASE"/>
    <property type="match status" value="1"/>
</dbReference>
<feature type="compositionally biased region" description="Basic residues" evidence="7">
    <location>
        <begin position="63"/>
        <end position="73"/>
    </location>
</feature>
<dbReference type="SUPFAM" id="SSF51338">
    <property type="entry name" value="Composite domain of metallo-dependent hydrolases"/>
    <property type="match status" value="1"/>
</dbReference>
<dbReference type="GO" id="GO:0046872">
    <property type="term" value="F:metal ion binding"/>
    <property type="evidence" value="ECO:0007669"/>
    <property type="project" value="UniProtKB-KW"/>
</dbReference>
<dbReference type="PROSITE" id="PS00483">
    <property type="entry name" value="DIHYDROOROTASE_2"/>
    <property type="match status" value="1"/>
</dbReference>
<dbReference type="Pfam" id="PF01979">
    <property type="entry name" value="Amidohydro_1"/>
    <property type="match status" value="1"/>
</dbReference>
<evidence type="ECO:0000256" key="3">
    <source>
        <dbReference type="ARBA" id="ARBA00008829"/>
    </source>
</evidence>
<feature type="compositionally biased region" description="Basic residues" evidence="7">
    <location>
        <begin position="20"/>
        <end position="46"/>
    </location>
</feature>
<feature type="region of interest" description="Disordered" evidence="7">
    <location>
        <begin position="1"/>
        <end position="82"/>
    </location>
</feature>
<evidence type="ECO:0000259" key="8">
    <source>
        <dbReference type="Pfam" id="PF01979"/>
    </source>
</evidence>
<dbReference type="SUPFAM" id="SSF51556">
    <property type="entry name" value="Metallo-dependent hydrolases"/>
    <property type="match status" value="1"/>
</dbReference>
<comment type="similarity">
    <text evidence="3">Belongs to the metallo-dependent hydrolases superfamily. Hydantoinase/dihydropyrimidinase family.</text>
</comment>
<evidence type="ECO:0000256" key="4">
    <source>
        <dbReference type="ARBA" id="ARBA00010286"/>
    </source>
</evidence>
<evidence type="ECO:0000256" key="1">
    <source>
        <dbReference type="ARBA" id="ARBA00001947"/>
    </source>
</evidence>
<dbReference type="PANTHER" id="PTHR43668:SF2">
    <property type="entry name" value="ALLANTOINASE"/>
    <property type="match status" value="1"/>
</dbReference>
<gene>
    <name evidence="9" type="ORF">CH341_04090</name>
</gene>
<evidence type="ECO:0000256" key="5">
    <source>
        <dbReference type="ARBA" id="ARBA00022723"/>
    </source>
</evidence>
<keyword evidence="5" id="KW-0479">Metal-binding</keyword>
<dbReference type="InterPro" id="IPR032466">
    <property type="entry name" value="Metal_Hydrolase"/>
</dbReference>
<protein>
    <recommendedName>
        <fullName evidence="8">Amidohydrolase-related domain-containing protein</fullName>
    </recommendedName>
</protein>
<name>A0A327L2W8_9BRAD</name>
<reference evidence="9 10" key="1">
    <citation type="submission" date="2017-07" db="EMBL/GenBank/DDBJ databases">
        <title>Draft Genome Sequences of Select Purple Nonsulfur Bacteria.</title>
        <authorList>
            <person name="Lasarre B."/>
            <person name="Mckinlay J.B."/>
        </authorList>
    </citation>
    <scope>NUCLEOTIDE SEQUENCE [LARGE SCALE GENOMIC DNA]</scope>
    <source>
        <strain evidence="9 10">DSM 5909</strain>
    </source>
</reference>